<evidence type="ECO:0008006" key="3">
    <source>
        <dbReference type="Google" id="ProtNLM"/>
    </source>
</evidence>
<sequence>MNRGRKKVAVAATSAAAKIVFFNCAAADDRPRTDRRPPTAAGCAAKLLCPIVIRQQKAPNFCYAYRSTFWVDQRLTNGHFLLREIRASRGTGTNAGGGGRIRSENNYCYF</sequence>
<comment type="caution">
    <text evidence="1">The sequence shown here is derived from an EMBL/GenBank/DDBJ whole genome shotgun (WGS) entry which is preliminary data.</text>
</comment>
<dbReference type="EMBL" id="JBICBT010001368">
    <property type="protein sequence ID" value="KAL3071064.1"/>
    <property type="molecule type" value="Genomic_DNA"/>
</dbReference>
<dbReference type="AlphaFoldDB" id="A0ABD2HTU8"/>
<dbReference type="Proteomes" id="UP001620626">
    <property type="component" value="Unassembled WGS sequence"/>
</dbReference>
<evidence type="ECO:0000313" key="2">
    <source>
        <dbReference type="Proteomes" id="UP001620626"/>
    </source>
</evidence>
<proteinExistence type="predicted"/>
<keyword evidence="2" id="KW-1185">Reference proteome</keyword>
<reference evidence="1 2" key="1">
    <citation type="submission" date="2024-10" db="EMBL/GenBank/DDBJ databases">
        <authorList>
            <person name="Kim D."/>
        </authorList>
    </citation>
    <scope>NUCLEOTIDE SEQUENCE [LARGE SCALE GENOMIC DNA]</scope>
    <source>
        <strain evidence="1">BH-2024</strain>
    </source>
</reference>
<organism evidence="1 2">
    <name type="scientific">Heterodera trifolii</name>
    <dbReference type="NCBI Taxonomy" id="157864"/>
    <lineage>
        <taxon>Eukaryota</taxon>
        <taxon>Metazoa</taxon>
        <taxon>Ecdysozoa</taxon>
        <taxon>Nematoda</taxon>
        <taxon>Chromadorea</taxon>
        <taxon>Rhabditida</taxon>
        <taxon>Tylenchina</taxon>
        <taxon>Tylenchomorpha</taxon>
        <taxon>Tylenchoidea</taxon>
        <taxon>Heteroderidae</taxon>
        <taxon>Heteroderinae</taxon>
        <taxon>Heterodera</taxon>
    </lineage>
</organism>
<protein>
    <recommendedName>
        <fullName evidence="3">Secreted protein</fullName>
    </recommendedName>
</protein>
<evidence type="ECO:0000313" key="1">
    <source>
        <dbReference type="EMBL" id="KAL3071064.1"/>
    </source>
</evidence>
<gene>
    <name evidence="1" type="ORF">niasHT_033204</name>
</gene>
<name>A0ABD2HTU8_9BILA</name>
<accession>A0ABD2HTU8</accession>